<dbReference type="EMBL" id="JWZT01001032">
    <property type="protein sequence ID" value="KII73011.1"/>
    <property type="molecule type" value="Genomic_DNA"/>
</dbReference>
<proteinExistence type="predicted"/>
<evidence type="ECO:0000313" key="2">
    <source>
        <dbReference type="Proteomes" id="UP000031668"/>
    </source>
</evidence>
<dbReference type="Proteomes" id="UP000031668">
    <property type="component" value="Unassembled WGS sequence"/>
</dbReference>
<organism evidence="1 2">
    <name type="scientific">Thelohanellus kitauei</name>
    <name type="common">Myxosporean</name>
    <dbReference type="NCBI Taxonomy" id="669202"/>
    <lineage>
        <taxon>Eukaryota</taxon>
        <taxon>Metazoa</taxon>
        <taxon>Cnidaria</taxon>
        <taxon>Myxozoa</taxon>
        <taxon>Myxosporea</taxon>
        <taxon>Bivalvulida</taxon>
        <taxon>Platysporina</taxon>
        <taxon>Myxobolidae</taxon>
        <taxon>Thelohanellus</taxon>
    </lineage>
</organism>
<reference evidence="1 2" key="1">
    <citation type="journal article" date="2014" name="Genome Biol. Evol.">
        <title>The genome of the myxosporean Thelohanellus kitauei shows adaptations to nutrient acquisition within its fish host.</title>
        <authorList>
            <person name="Yang Y."/>
            <person name="Xiong J."/>
            <person name="Zhou Z."/>
            <person name="Huo F."/>
            <person name="Miao W."/>
            <person name="Ran C."/>
            <person name="Liu Y."/>
            <person name="Zhang J."/>
            <person name="Feng J."/>
            <person name="Wang M."/>
            <person name="Wang M."/>
            <person name="Wang L."/>
            <person name="Yao B."/>
        </authorList>
    </citation>
    <scope>NUCLEOTIDE SEQUENCE [LARGE SCALE GENOMIC DNA]</scope>
    <source>
        <strain evidence="1">Wuqing</strain>
    </source>
</reference>
<comment type="caution">
    <text evidence="1">The sequence shown here is derived from an EMBL/GenBank/DDBJ whole genome shotgun (WGS) entry which is preliminary data.</text>
</comment>
<name>A0A0C2N073_THEKT</name>
<accession>A0A0C2N073</accession>
<sequence length="213" mass="25555">MYAIPFYMTMRVDITYKDRINDTHYRRWSEQIKYSTMNLLVLKRSKILWIQEFEITLSVGPHTNFFAKFLFFVLTIESDMIHHITDLFRVSQLFIFFSERVSTYRSRKLAVRYLPKLMHSKPYSKSVTVYFRVYDPFDTLRNNSLFEIELTGWRFRCPIRFPKNFVKPYIIYDESFETDTTAGRGPPRQRKNVTCDYQAAEALVFNNLARHGG</sequence>
<dbReference type="AlphaFoldDB" id="A0A0C2N073"/>
<gene>
    <name evidence="1" type="ORF">RF11_13570</name>
</gene>
<protein>
    <submittedName>
        <fullName evidence="1">Uncharacterized protein</fullName>
    </submittedName>
</protein>
<keyword evidence="2" id="KW-1185">Reference proteome</keyword>
<evidence type="ECO:0000313" key="1">
    <source>
        <dbReference type="EMBL" id="KII73011.1"/>
    </source>
</evidence>